<feature type="transmembrane region" description="Helical" evidence="3">
    <location>
        <begin position="1029"/>
        <end position="1054"/>
    </location>
</feature>
<dbReference type="Pfam" id="PF13930">
    <property type="entry name" value="Endonuclea_NS_2"/>
    <property type="match status" value="1"/>
</dbReference>
<feature type="region of interest" description="Disordered" evidence="2">
    <location>
        <begin position="58"/>
        <end position="91"/>
    </location>
</feature>
<feature type="region of interest" description="Disordered" evidence="2">
    <location>
        <begin position="1119"/>
        <end position="1142"/>
    </location>
</feature>
<evidence type="ECO:0000259" key="5">
    <source>
        <dbReference type="Pfam" id="PF13930"/>
    </source>
</evidence>
<feature type="region of interest" description="Disordered" evidence="2">
    <location>
        <begin position="555"/>
        <end position="595"/>
    </location>
</feature>
<comment type="caution">
    <text evidence="6">The sequence shown here is derived from an EMBL/GenBank/DDBJ whole genome shotgun (WGS) entry which is preliminary data.</text>
</comment>
<feature type="region of interest" description="Disordered" evidence="2">
    <location>
        <begin position="1267"/>
        <end position="1288"/>
    </location>
</feature>
<feature type="region of interest" description="Disordered" evidence="2">
    <location>
        <begin position="1373"/>
        <end position="1398"/>
    </location>
</feature>
<keyword evidence="7" id="KW-1185">Reference proteome</keyword>
<feature type="compositionally biased region" description="Polar residues" evidence="2">
    <location>
        <begin position="520"/>
        <end position="532"/>
    </location>
</feature>
<keyword evidence="6" id="KW-0255">Endonuclease</keyword>
<dbReference type="InterPro" id="IPR044927">
    <property type="entry name" value="Endonuclea_NS_2"/>
</dbReference>
<feature type="transmembrane region" description="Helical" evidence="3">
    <location>
        <begin position="1060"/>
        <end position="1082"/>
    </location>
</feature>
<proteinExistence type="predicted"/>
<keyword evidence="1" id="KW-0175">Coiled coil</keyword>
<dbReference type="Pfam" id="PF13699">
    <property type="entry name" value="eCIS_core"/>
    <property type="match status" value="1"/>
</dbReference>
<evidence type="ECO:0000256" key="1">
    <source>
        <dbReference type="SAM" id="Coils"/>
    </source>
</evidence>
<feature type="coiled-coil region" evidence="1">
    <location>
        <begin position="145"/>
        <end position="179"/>
    </location>
</feature>
<dbReference type="OrthoDB" id="4317910at2"/>
<organism evidence="6 7">
    <name type="scientific">Ulvibacter antarcticus</name>
    <dbReference type="NCBI Taxonomy" id="442714"/>
    <lineage>
        <taxon>Bacteria</taxon>
        <taxon>Pseudomonadati</taxon>
        <taxon>Bacteroidota</taxon>
        <taxon>Flavobacteriia</taxon>
        <taxon>Flavobacteriales</taxon>
        <taxon>Flavobacteriaceae</taxon>
        <taxon>Ulvibacter</taxon>
    </lineage>
</organism>
<reference evidence="6 7" key="1">
    <citation type="submission" date="2018-10" db="EMBL/GenBank/DDBJ databases">
        <title>Genomic Encyclopedia of Archaeal and Bacterial Type Strains, Phase II (KMG-II): from individual species to whole genera.</title>
        <authorList>
            <person name="Goeker M."/>
        </authorList>
    </citation>
    <scope>NUCLEOTIDE SEQUENCE [LARGE SCALE GENOMIC DNA]</scope>
    <source>
        <strain evidence="6 7">DSM 23424</strain>
    </source>
</reference>
<dbReference type="RefSeq" id="WP_121907798.1">
    <property type="nucleotide sequence ID" value="NZ_REFC01000013.1"/>
</dbReference>
<dbReference type="Proteomes" id="UP000271339">
    <property type="component" value="Unassembled WGS sequence"/>
</dbReference>
<evidence type="ECO:0000256" key="2">
    <source>
        <dbReference type="SAM" id="MobiDB-lite"/>
    </source>
</evidence>
<keyword evidence="3" id="KW-0812">Transmembrane</keyword>
<evidence type="ECO:0000259" key="4">
    <source>
        <dbReference type="Pfam" id="PF13699"/>
    </source>
</evidence>
<dbReference type="EMBL" id="REFC01000013">
    <property type="protein sequence ID" value="RMA58861.1"/>
    <property type="molecule type" value="Genomic_DNA"/>
</dbReference>
<feature type="region of interest" description="Disordered" evidence="2">
    <location>
        <begin position="495"/>
        <end position="532"/>
    </location>
</feature>
<feature type="transmembrane region" description="Helical" evidence="3">
    <location>
        <begin position="999"/>
        <end position="1017"/>
    </location>
</feature>
<feature type="domain" description="Type VII secretion system protein EssD-like" evidence="5">
    <location>
        <begin position="1347"/>
        <end position="1415"/>
    </location>
</feature>
<dbReference type="GO" id="GO:0004519">
    <property type="term" value="F:endonuclease activity"/>
    <property type="evidence" value="ECO:0007669"/>
    <property type="project" value="UniProtKB-KW"/>
</dbReference>
<accession>A0A3L9YDY0</accession>
<evidence type="ECO:0000313" key="6">
    <source>
        <dbReference type="EMBL" id="RMA58861.1"/>
    </source>
</evidence>
<evidence type="ECO:0000313" key="7">
    <source>
        <dbReference type="Proteomes" id="UP000271339"/>
    </source>
</evidence>
<feature type="compositionally biased region" description="Basic and acidic residues" evidence="2">
    <location>
        <begin position="82"/>
        <end position="91"/>
    </location>
</feature>
<name>A0A3L9YDY0_9FLAO</name>
<sequence>MFTRATANNKTGKANNNSLFNKSETATPFIQAKLAIGKPNDKYEVEADSVAEKVVSKTQNSSSLTGATPFFPPSAPNSIQKASEKNETIQEKPIAESITPSVQLAPMEEETIQEKCDSCESEQENVQRMPFEEIQSKEEEDFQKKEDEESVQMEAEEEAVQAKSEEEDVQMEAKEEEVQTKLSAPALQKSNIGTKLKSSRGSGSMMPKTLLAQMQQGFGADFSQVKIHTGPQAVAMSKDLGAKAFTNKNHVYFNQGKFDPGSRDGQLLLAHELTHTIQQGAVNPLTSETATEPSTSEVTTLSNIASETTATTIQQPTDNSITSEASEVVITTENSSETTTEETPELEVIPRSPEEDPNFISVENSVEYTADQQGEHEAADIAVGSAQSAAAIPSNEQMGTAQANQVEQMDAQEPGEFDAVAFKAKLMKRIEEMELPADEEAADKFDKNNNIQEISNAASNDATQEQQAIAGPIAVATEAPPNVEAVPQREVSILPNAPVGHRPASVSAQNAMPNARPESHVSQPLQENMSEVDQQMAENEVTDEQLANSNEPAFTSALGSRDEARSNTESAPDAFRQTESQSLTASQQQAENSGATGISEMHQNRDVLLNDVVGQQSETGTQNTSERERISNEIDSIYESTKIDVETLLDDLDIQVAEKFDTAATNSKQDFEDYVDLKMSLYKAERYSGIGGAFTWVGDVFTGLPDEVNEFFVQGRKLYINIMDVALTDISNYIALKLNEAKNRIETGKQEVTDYVDALPENLQSIGKEAAEEIQDKFDELTDSVNSKQDELIDSLAQQYNDSLTEIDERIDEMKAANRGLIDMAMDAINGVIETISKLKQLITDLLAEIQSVLSIIMADPIGFVSNLFDGIKQGFDNFVTNIETHLLSGFVQWLTGSLGPMGITIPENLFSLKGIFSLVMQVLGLSWDYMREKAVKLLGEPVVQAMEFGLEMFQIIRTQGVAGIWEYLKEQFNDLKETIIDSIKEMLITQVIEAGIKWLLSLLIPGAGFIKAIMAIKDFIVFFVESALMLIPALIEAIRAMAAGSVSLVATAIERGLALLVPLVIKLFAKIIGLGGLVGKVQKIIKKVRKRIDRAINKLIIKAKKASRKLLQKLGIGKGEKSEGEETDERTAEEKQEDVKSAVQEGNELLDKADATPEDVNQQLPGIKTKYSLEKIELLQDATTGKYYIRVKINPEGETEKESLGQEVILNFINKKLLKSNNTEISKYGNDHKSEIEGAGYKFLVQNDKYYIRRKSASDSAQVHIDKEGKLKLGPKSGSSEPEHDNYIPTNKKIEEVENGYVVTYATKTDEGNEGPEFKINISYDKALSSNEDITETRVVEGSSLKLKNAGGARGKTDSAHQGFHNAHLIADRFGGSGKNKDQNIYPSSPDYNTSKMKKKEDDIAKNLQDKTENNQSNFELEITSKIKGEKADSSSLKAAINEEAKKDNTIQVQEINDQMSNDLIALVRKDIKGIPGKFMSVNYKLNNTTAGDLKSDSGYDSLVEKLIKKKT</sequence>
<keyword evidence="3" id="KW-1133">Transmembrane helix</keyword>
<feature type="coiled-coil region" evidence="1">
    <location>
        <begin position="771"/>
        <end position="817"/>
    </location>
</feature>
<evidence type="ECO:0000256" key="3">
    <source>
        <dbReference type="SAM" id="Phobius"/>
    </source>
</evidence>
<keyword evidence="6" id="KW-0540">Nuclease</keyword>
<feature type="compositionally biased region" description="Low complexity" evidence="2">
    <location>
        <begin position="1"/>
        <end position="17"/>
    </location>
</feature>
<feature type="compositionally biased region" description="Polar residues" evidence="2">
    <location>
        <begin position="1384"/>
        <end position="1396"/>
    </location>
</feature>
<feature type="domain" description="eCIS core" evidence="4">
    <location>
        <begin position="206"/>
        <end position="280"/>
    </location>
</feature>
<gene>
    <name evidence="6" type="ORF">BXY75_2241</name>
</gene>
<dbReference type="InterPro" id="IPR025295">
    <property type="entry name" value="eCIS_core_dom"/>
</dbReference>
<protein>
    <submittedName>
        <fullName evidence="6">DNA/RNA non-specific endonuclease</fullName>
    </submittedName>
</protein>
<feature type="region of interest" description="Disordered" evidence="2">
    <location>
        <begin position="1"/>
        <end position="24"/>
    </location>
</feature>
<feature type="compositionally biased region" description="Basic and acidic residues" evidence="2">
    <location>
        <begin position="1119"/>
        <end position="1141"/>
    </location>
</feature>
<keyword evidence="3" id="KW-0472">Membrane</keyword>
<dbReference type="Gene3D" id="1.20.120.20">
    <property type="entry name" value="Apolipoprotein"/>
    <property type="match status" value="1"/>
</dbReference>
<keyword evidence="6" id="KW-0378">Hydrolase</keyword>
<feature type="compositionally biased region" description="Polar residues" evidence="2">
    <location>
        <begin position="577"/>
        <end position="595"/>
    </location>
</feature>